<dbReference type="InterPro" id="IPR044731">
    <property type="entry name" value="BDH-like"/>
</dbReference>
<dbReference type="GO" id="GO:1990002">
    <property type="term" value="F:methylglyoxal reductase (NADPH) (acetol producing) activity"/>
    <property type="evidence" value="ECO:0007669"/>
    <property type="project" value="TreeGrafter"/>
</dbReference>
<dbReference type="InterPro" id="IPR001670">
    <property type="entry name" value="ADH_Fe/GldA"/>
</dbReference>
<dbReference type="GO" id="GO:0008106">
    <property type="term" value="F:alcohol dehydrogenase (NADP+) activity"/>
    <property type="evidence" value="ECO:0007669"/>
    <property type="project" value="TreeGrafter"/>
</dbReference>
<evidence type="ECO:0000313" key="4">
    <source>
        <dbReference type="EMBL" id="CAI9917360.1"/>
    </source>
</evidence>
<evidence type="ECO:0000259" key="2">
    <source>
        <dbReference type="Pfam" id="PF00465"/>
    </source>
</evidence>
<proteinExistence type="predicted"/>
<reference evidence="4" key="1">
    <citation type="submission" date="2023-06" db="EMBL/GenBank/DDBJ databases">
        <authorList>
            <person name="Kurt Z."/>
        </authorList>
    </citation>
    <scope>NUCLEOTIDE SEQUENCE</scope>
</reference>
<dbReference type="FunFam" id="3.40.50.1970:FF:000003">
    <property type="entry name" value="Alcohol dehydrogenase, iron-containing"/>
    <property type="match status" value="1"/>
</dbReference>
<feature type="domain" description="Fe-containing alcohol dehydrogenase-like C-terminal" evidence="3">
    <location>
        <begin position="197"/>
        <end position="354"/>
    </location>
</feature>
<gene>
    <name evidence="4" type="ORF">HINF_LOCUS5005</name>
    <name evidence="5" type="ORF">HINF_LOCUS73156</name>
</gene>
<dbReference type="CDD" id="cd08187">
    <property type="entry name" value="BDH"/>
    <property type="match status" value="1"/>
</dbReference>
<dbReference type="PROSITE" id="PS00913">
    <property type="entry name" value="ADH_IRON_1"/>
    <property type="match status" value="1"/>
</dbReference>
<keyword evidence="6" id="KW-1185">Reference proteome</keyword>
<evidence type="ECO:0000256" key="1">
    <source>
        <dbReference type="ARBA" id="ARBA00023002"/>
    </source>
</evidence>
<dbReference type="GO" id="GO:0005829">
    <property type="term" value="C:cytosol"/>
    <property type="evidence" value="ECO:0007669"/>
    <property type="project" value="TreeGrafter"/>
</dbReference>
<comment type="caution">
    <text evidence="4">The sequence shown here is derived from an EMBL/GenBank/DDBJ whole genome shotgun (WGS) entry which is preliminary data.</text>
</comment>
<organism evidence="4">
    <name type="scientific">Hexamita inflata</name>
    <dbReference type="NCBI Taxonomy" id="28002"/>
    <lineage>
        <taxon>Eukaryota</taxon>
        <taxon>Metamonada</taxon>
        <taxon>Diplomonadida</taxon>
        <taxon>Hexamitidae</taxon>
        <taxon>Hexamitinae</taxon>
        <taxon>Hexamita</taxon>
    </lineage>
</organism>
<dbReference type="Pfam" id="PF00465">
    <property type="entry name" value="Fe-ADH"/>
    <property type="match status" value="1"/>
</dbReference>
<name>A0AA86ND81_9EUKA</name>
<dbReference type="GO" id="GO:0046872">
    <property type="term" value="F:metal ion binding"/>
    <property type="evidence" value="ECO:0007669"/>
    <property type="project" value="InterPro"/>
</dbReference>
<dbReference type="GO" id="GO:1990362">
    <property type="term" value="F:butanol dehydrogenase (NAD+) activity"/>
    <property type="evidence" value="ECO:0007669"/>
    <property type="project" value="InterPro"/>
</dbReference>
<protein>
    <submittedName>
        <fullName evidence="4">Alcohol dehydrogenase</fullName>
    </submittedName>
    <submittedName>
        <fullName evidence="5">Alcohol_dehydrogenase</fullName>
    </submittedName>
</protein>
<dbReference type="Proteomes" id="UP001642409">
    <property type="component" value="Unassembled WGS sequence"/>
</dbReference>
<dbReference type="InterPro" id="IPR056798">
    <property type="entry name" value="ADH_Fe_C"/>
</dbReference>
<evidence type="ECO:0000313" key="6">
    <source>
        <dbReference type="Proteomes" id="UP001642409"/>
    </source>
</evidence>
<dbReference type="Gene3D" id="3.40.50.1970">
    <property type="match status" value="1"/>
</dbReference>
<dbReference type="Pfam" id="PF25137">
    <property type="entry name" value="ADH_Fe_C"/>
    <property type="match status" value="1"/>
</dbReference>
<accession>A0AA86ND81</accession>
<dbReference type="Gene3D" id="1.20.1090.10">
    <property type="entry name" value="Dehydroquinate synthase-like - alpha domain"/>
    <property type="match status" value="1"/>
</dbReference>
<feature type="domain" description="Alcohol dehydrogenase iron-type/glycerol dehydrogenase GldA" evidence="2">
    <location>
        <begin position="11"/>
        <end position="185"/>
    </location>
</feature>
<dbReference type="AlphaFoldDB" id="A0AA86ND81"/>
<dbReference type="PANTHER" id="PTHR43633">
    <property type="entry name" value="ALCOHOL DEHYDROGENASE YQHD"/>
    <property type="match status" value="1"/>
</dbReference>
<dbReference type="EMBL" id="CAXDID020000593">
    <property type="protein sequence ID" value="CAL6105215.1"/>
    <property type="molecule type" value="Genomic_DNA"/>
</dbReference>
<dbReference type="PANTHER" id="PTHR43633:SF1">
    <property type="entry name" value="ALCOHOL DEHYDROGENASE YQHD"/>
    <property type="match status" value="1"/>
</dbReference>
<sequence length="397" mass="44477">MSITNFQFYNPTKLIVKHDAAPEIADHLFNDKIKSVLLVYGQGSVKRIGLYDKVITALKQKNITVYELPGIRANPEIKTVIKGIDICRQHKIEAVLPMGGGSTYDSSKAIAVGACFEEDVKSEQIWECYEQKRIATKALPIYGILTISATGSEMNNGGVVQDDEQKKKWSFDSDLLYPKVSIIDPKVQSHLPWYQQVNGFVDAFVHVVEYLINIEEPETVETTYAFDISLCRSIINAGDKLQKDTNDHVARANFIWAATCALNYMSGVAMQGGDWATHLLQHSMAAVDTRISHGAGLGVSFPAFVRVNAERGLRLKTFDRIAKEVFGKEGWQGLIEGFQGMLKKWGHPTTLNELFGKEVTIEERKELLRIFMMLPICGHYPDGQLPEEIAWAAYQVM</sequence>
<dbReference type="SUPFAM" id="SSF56796">
    <property type="entry name" value="Dehydroquinate synthase-like"/>
    <property type="match status" value="1"/>
</dbReference>
<dbReference type="InterPro" id="IPR018211">
    <property type="entry name" value="ADH_Fe_CS"/>
</dbReference>
<reference evidence="5 6" key="2">
    <citation type="submission" date="2024-07" db="EMBL/GenBank/DDBJ databases">
        <authorList>
            <person name="Akdeniz Z."/>
        </authorList>
    </citation>
    <scope>NUCLEOTIDE SEQUENCE [LARGE SCALE GENOMIC DNA]</scope>
</reference>
<evidence type="ECO:0000313" key="5">
    <source>
        <dbReference type="EMBL" id="CAL6105215.1"/>
    </source>
</evidence>
<keyword evidence="1" id="KW-0560">Oxidoreductase</keyword>
<evidence type="ECO:0000259" key="3">
    <source>
        <dbReference type="Pfam" id="PF25137"/>
    </source>
</evidence>
<dbReference type="EMBL" id="CATOUU010000129">
    <property type="protein sequence ID" value="CAI9917360.1"/>
    <property type="molecule type" value="Genomic_DNA"/>
</dbReference>